<dbReference type="EMBL" id="KZ821489">
    <property type="protein sequence ID" value="PYH29700.1"/>
    <property type="molecule type" value="Genomic_DNA"/>
</dbReference>
<keyword evidence="2" id="KW-1185">Reference proteome</keyword>
<name>A0A318YAK7_ASPNB</name>
<evidence type="ECO:0000313" key="1">
    <source>
        <dbReference type="EMBL" id="PYH29700.1"/>
    </source>
</evidence>
<sequence>MNVSLPPPCLFGCTACLASCRSCASLTNHCGVAALHDSVRPSCAFEIIFSIIIR</sequence>
<dbReference type="RefSeq" id="XP_025475178.1">
    <property type="nucleotide sequence ID" value="XM_025624294.1"/>
</dbReference>
<proteinExistence type="predicted"/>
<evidence type="ECO:0000313" key="2">
    <source>
        <dbReference type="Proteomes" id="UP000247647"/>
    </source>
</evidence>
<gene>
    <name evidence="1" type="ORF">BO87DRAFT_380395</name>
</gene>
<dbReference type="AlphaFoldDB" id="A0A318YAK7"/>
<dbReference type="GeneID" id="37126750"/>
<protein>
    <submittedName>
        <fullName evidence="1">Uncharacterized protein</fullName>
    </submittedName>
</protein>
<accession>A0A318YAK7</accession>
<reference evidence="1" key="1">
    <citation type="submission" date="2016-12" db="EMBL/GenBank/DDBJ databases">
        <title>The genomes of Aspergillus section Nigri reveals drivers in fungal speciation.</title>
        <authorList>
            <consortium name="DOE Joint Genome Institute"/>
            <person name="Vesth T.C."/>
            <person name="Nybo J."/>
            <person name="Theobald S."/>
            <person name="Brandl J."/>
            <person name="Frisvad J.C."/>
            <person name="Nielsen K.F."/>
            <person name="Lyhne E.K."/>
            <person name="Kogle M.E."/>
            <person name="Kuo A."/>
            <person name="Riley R."/>
            <person name="Clum A."/>
            <person name="Nolan M."/>
            <person name="Lipzen A."/>
            <person name="Salamov A."/>
            <person name="Henrissat B."/>
            <person name="Wiebenga A."/>
            <person name="De Vries R.P."/>
            <person name="Grigoriev I.V."/>
            <person name="Mortensen U.H."/>
            <person name="Andersen M.R."/>
            <person name="Baker S.E."/>
        </authorList>
    </citation>
    <scope>NUCLEOTIDE SEQUENCE [LARGE SCALE GENOMIC DNA]</scope>
    <source>
        <strain evidence="1">CBS 115656</strain>
    </source>
</reference>
<dbReference type="Proteomes" id="UP000247647">
    <property type="component" value="Unassembled WGS sequence"/>
</dbReference>
<dbReference type="OrthoDB" id="10480976at2759"/>
<organism evidence="1 2">
    <name type="scientific">Aspergillus neoniger (strain CBS 115656)</name>
    <dbReference type="NCBI Taxonomy" id="1448310"/>
    <lineage>
        <taxon>Eukaryota</taxon>
        <taxon>Fungi</taxon>
        <taxon>Dikarya</taxon>
        <taxon>Ascomycota</taxon>
        <taxon>Pezizomycotina</taxon>
        <taxon>Eurotiomycetes</taxon>
        <taxon>Eurotiomycetidae</taxon>
        <taxon>Eurotiales</taxon>
        <taxon>Aspergillaceae</taxon>
        <taxon>Aspergillus</taxon>
        <taxon>Aspergillus subgen. Circumdati</taxon>
    </lineage>
</organism>